<keyword evidence="4" id="KW-1185">Reference proteome</keyword>
<evidence type="ECO:0000313" key="3">
    <source>
        <dbReference type="EMBL" id="GAX91635.1"/>
    </source>
</evidence>
<dbReference type="InterPro" id="IPR018649">
    <property type="entry name" value="SHOCT"/>
</dbReference>
<evidence type="ECO:0000259" key="2">
    <source>
        <dbReference type="Pfam" id="PF09851"/>
    </source>
</evidence>
<dbReference type="AlphaFoldDB" id="A0A292YT26"/>
<comment type="caution">
    <text evidence="3">The sequence shown here is derived from an EMBL/GenBank/DDBJ whole genome shotgun (WGS) entry which is preliminary data.</text>
</comment>
<proteinExistence type="predicted"/>
<dbReference type="Pfam" id="PF09851">
    <property type="entry name" value="SHOCT"/>
    <property type="match status" value="1"/>
</dbReference>
<evidence type="ECO:0000313" key="4">
    <source>
        <dbReference type="Proteomes" id="UP000217785"/>
    </source>
</evidence>
<evidence type="ECO:0000256" key="1">
    <source>
        <dbReference type="SAM" id="Phobius"/>
    </source>
</evidence>
<dbReference type="Proteomes" id="UP000217785">
    <property type="component" value="Unassembled WGS sequence"/>
</dbReference>
<sequence length="73" mass="8531">MMGWGMGWISLLVQLFLIAGVIYFLVNLLKKDGYSNNRGSFHNAEMILSERYARGEISEEEYKRMREVLRNGK</sequence>
<organism evidence="3 4">
    <name type="scientific">Effusibacillus lacus</name>
    <dbReference type="NCBI Taxonomy" id="1348429"/>
    <lineage>
        <taxon>Bacteria</taxon>
        <taxon>Bacillati</taxon>
        <taxon>Bacillota</taxon>
        <taxon>Bacilli</taxon>
        <taxon>Bacillales</taxon>
        <taxon>Alicyclobacillaceae</taxon>
        <taxon>Effusibacillus</taxon>
    </lineage>
</organism>
<protein>
    <recommendedName>
        <fullName evidence="2">SHOCT domain-containing protein</fullName>
    </recommendedName>
</protein>
<keyword evidence="1" id="KW-1133">Transmembrane helix</keyword>
<keyword evidence="1" id="KW-0812">Transmembrane</keyword>
<gene>
    <name evidence="3" type="ORF">EFBL_3325</name>
</gene>
<feature type="domain" description="SHOCT" evidence="2">
    <location>
        <begin position="47"/>
        <end position="69"/>
    </location>
</feature>
<dbReference type="EMBL" id="BDUF01000106">
    <property type="protein sequence ID" value="GAX91635.1"/>
    <property type="molecule type" value="Genomic_DNA"/>
</dbReference>
<name>A0A292YT26_9BACL</name>
<reference evidence="4" key="1">
    <citation type="submission" date="2017-07" db="EMBL/GenBank/DDBJ databases">
        <title>Draft genome sequence of Effusibacillus lacus strain skLN1.</title>
        <authorList>
            <person name="Watanabe M."/>
            <person name="Kojima H."/>
            <person name="Fukui M."/>
        </authorList>
    </citation>
    <scope>NUCLEOTIDE SEQUENCE [LARGE SCALE GENOMIC DNA]</scope>
    <source>
        <strain evidence="4">skLN1</strain>
    </source>
</reference>
<keyword evidence="1" id="KW-0472">Membrane</keyword>
<feature type="transmembrane region" description="Helical" evidence="1">
    <location>
        <begin position="6"/>
        <end position="29"/>
    </location>
</feature>
<accession>A0A292YT26</accession>